<feature type="compositionally biased region" description="Low complexity" evidence="1">
    <location>
        <begin position="165"/>
        <end position="180"/>
    </location>
</feature>
<sequence length="515" mass="55726">MMKLQDFFTKESKQTLIDPTNGFFGEAILTYEFTRNRNVLNLTHSNSFNVRARIRVLVPGIGIGMADGNPNGYQNYPVYLKTSAALRCTTQGVSATLKKMFPKTLNSSVETNTNTSDGTTSSRSNEHTNGSSSSNVNTFGVQIGGGAFGDVPTFNVGLDYSHSWESSHSQSTSSGTGASQDRQIASGSEMSVKDWSSYGTARNLDGAATNNVIGEITEWVWAQSYPWDIVQFHQLSGTTVQLPDYVLKRLQINDTVNGSPVQILQPPSHLSLLGLDFTMMAEWEVTFPSDLTSIEEVDIHHEFTLIKATHTAGADIPTVTLNTAGAMDAIIDETGIDLGQYALQPLKISGLRATGVGFKDNLFDVVPTSSQNFKIVSIANDLLVTGSGFDGVMSTSFSNANKSAEFTITFKTLDVHSEFTLMIRHWLGEGSAPVILSCQINGLWTETIVVDRTEGHGGQNNTSSIVLRDTDLTSVNFHDYLVPGTNTIVVTVTPEDPAATNNLYILSALAIDDNS</sequence>
<evidence type="ECO:0000313" key="3">
    <source>
        <dbReference type="Proteomes" id="UP000219068"/>
    </source>
</evidence>
<feature type="region of interest" description="Disordered" evidence="1">
    <location>
        <begin position="165"/>
        <end position="186"/>
    </location>
</feature>
<feature type="compositionally biased region" description="Low complexity" evidence="1">
    <location>
        <begin position="111"/>
        <end position="123"/>
    </location>
</feature>
<name>A0A285TZ05_9PROT</name>
<evidence type="ECO:0000256" key="1">
    <source>
        <dbReference type="SAM" id="MobiDB-lite"/>
    </source>
</evidence>
<protein>
    <submittedName>
        <fullName evidence="2">Uncharacterized protein</fullName>
    </submittedName>
</protein>
<proteinExistence type="predicted"/>
<feature type="compositionally biased region" description="Polar residues" evidence="1">
    <location>
        <begin position="127"/>
        <end position="136"/>
    </location>
</feature>
<feature type="region of interest" description="Disordered" evidence="1">
    <location>
        <begin position="107"/>
        <end position="136"/>
    </location>
</feature>
<dbReference type="Proteomes" id="UP000219068">
    <property type="component" value="Unassembled WGS sequence"/>
</dbReference>
<dbReference type="EMBL" id="OBMM01000009">
    <property type="protein sequence ID" value="SOC30519.1"/>
    <property type="molecule type" value="Genomic_DNA"/>
</dbReference>
<organism evidence="2 3">
    <name type="scientific">Thalassospira xiamenensis</name>
    <dbReference type="NCBI Taxonomy" id="220697"/>
    <lineage>
        <taxon>Bacteria</taxon>
        <taxon>Pseudomonadati</taxon>
        <taxon>Pseudomonadota</taxon>
        <taxon>Alphaproteobacteria</taxon>
        <taxon>Rhodospirillales</taxon>
        <taxon>Thalassospiraceae</taxon>
        <taxon>Thalassospira</taxon>
    </lineage>
</organism>
<accession>A0A285TZ05</accession>
<evidence type="ECO:0000313" key="2">
    <source>
        <dbReference type="EMBL" id="SOC30519.1"/>
    </source>
</evidence>
<dbReference type="AlphaFoldDB" id="A0A285TZ05"/>
<reference evidence="2 3" key="1">
    <citation type="submission" date="2017-08" db="EMBL/GenBank/DDBJ databases">
        <authorList>
            <person name="de Groot N.N."/>
        </authorList>
    </citation>
    <scope>NUCLEOTIDE SEQUENCE [LARGE SCALE GENOMIC DNA]</scope>
    <source>
        <strain evidence="2 3">USBA 78</strain>
    </source>
</reference>
<dbReference type="RefSeq" id="WP_097053629.1">
    <property type="nucleotide sequence ID" value="NZ_OBMM01000009.1"/>
</dbReference>
<gene>
    <name evidence="2" type="ORF">SAMN05428964_10971</name>
</gene>